<keyword evidence="1" id="KW-0472">Membrane</keyword>
<evidence type="ECO:0000256" key="1">
    <source>
        <dbReference type="SAM" id="Phobius"/>
    </source>
</evidence>
<reference evidence="2" key="1">
    <citation type="journal article" date="2019" name="Int. J. Mol. Sci.">
        <title>Potential of Transcript Editing Across Mitogenomes of Early Land Plants Shows Novel and Familiar Trends.</title>
        <authorList>
            <person name="Myszczynski K."/>
            <person name="Slipiko M."/>
            <person name="Sawicki J."/>
        </authorList>
    </citation>
    <scope>NUCLEOTIDE SEQUENCE</scope>
</reference>
<dbReference type="GO" id="GO:0006099">
    <property type="term" value="P:tricarboxylic acid cycle"/>
    <property type="evidence" value="ECO:0007669"/>
    <property type="project" value="InterPro"/>
</dbReference>
<accession>A0A4Y5WSB7</accession>
<keyword evidence="1" id="KW-0812">Transmembrane</keyword>
<name>A0A4Y5WSB7_9MARC</name>
<feature type="transmembrane region" description="Helical" evidence="1">
    <location>
        <begin position="21"/>
        <end position="49"/>
    </location>
</feature>
<dbReference type="SUPFAM" id="SSF81343">
    <property type="entry name" value="Fumarate reductase respiratory complex transmembrane subunits"/>
    <property type="match status" value="1"/>
</dbReference>
<gene>
    <name evidence="2" type="primary">sdh4</name>
    <name evidence="2" type="synonym">orf86a</name>
    <name evidence="2" type="ORF">PlpuMp39</name>
</gene>
<keyword evidence="2" id="KW-0496">Mitochondrion</keyword>
<dbReference type="PANTHER" id="PTHR36358">
    <property type="entry name" value="SUCCINATE DEHYDROGENASE SUBUNIT 4, MITOCHONDRIAL"/>
    <property type="match status" value="1"/>
</dbReference>
<proteinExistence type="predicted"/>
<dbReference type="GO" id="GO:0005743">
    <property type="term" value="C:mitochondrial inner membrane"/>
    <property type="evidence" value="ECO:0007669"/>
    <property type="project" value="InterPro"/>
</dbReference>
<sequence length="93" mass="10722">MKKTHAREKTLANNVGLLQRITAASLIPTILIANVSTPILLNILLFWHIHVGIEEILADYVHHEVTRNWILILIRVFRCIIIKYVFTVKVVLD</sequence>
<evidence type="ECO:0000313" key="2">
    <source>
        <dbReference type="EMBL" id="QDE10594.1"/>
    </source>
</evidence>
<dbReference type="RefSeq" id="YP_010881174.1">
    <property type="nucleotide sequence ID" value="NC_080363.1"/>
</dbReference>
<dbReference type="GO" id="GO:0045273">
    <property type="term" value="C:respiratory chain complex II (succinate dehydrogenase)"/>
    <property type="evidence" value="ECO:0007669"/>
    <property type="project" value="InterPro"/>
</dbReference>
<dbReference type="AlphaFoldDB" id="A0A4Y5WSB7"/>
<geneLocation type="mitochondrion" evidence="2"/>
<dbReference type="EMBL" id="MK854484">
    <property type="protein sequence ID" value="QDE10594.1"/>
    <property type="molecule type" value="Genomic_DNA"/>
</dbReference>
<organism evidence="2">
    <name type="scientific">Pellia epiphylla</name>
    <dbReference type="NCBI Taxonomy" id="40340"/>
    <lineage>
        <taxon>Eukaryota</taxon>
        <taxon>Viridiplantae</taxon>
        <taxon>Streptophyta</taxon>
        <taxon>Embryophyta</taxon>
        <taxon>Marchantiophyta</taxon>
        <taxon>Jungermanniopsida</taxon>
        <taxon>Pelliidae</taxon>
        <taxon>Pelliales</taxon>
        <taxon>Pelliaceae</taxon>
        <taxon>Pellia</taxon>
    </lineage>
</organism>
<dbReference type="InterPro" id="IPR034804">
    <property type="entry name" value="SQR/QFR_C/D"/>
</dbReference>
<dbReference type="PANTHER" id="PTHR36358:SF1">
    <property type="entry name" value="SUCCINATE DEHYDROGENASE SUBUNIT 4, MITOCHONDRIAL"/>
    <property type="match status" value="1"/>
</dbReference>
<feature type="transmembrane region" description="Helical" evidence="1">
    <location>
        <begin position="69"/>
        <end position="92"/>
    </location>
</feature>
<dbReference type="InterPro" id="IPR044963">
    <property type="entry name" value="SDH4"/>
</dbReference>
<dbReference type="Gene3D" id="1.20.1300.10">
    <property type="entry name" value="Fumarate reductase/succinate dehydrogenase, transmembrane subunit"/>
    <property type="match status" value="1"/>
</dbReference>
<dbReference type="GeneID" id="82289940"/>
<dbReference type="GO" id="GO:0006121">
    <property type="term" value="P:mitochondrial electron transport, succinate to ubiquinone"/>
    <property type="evidence" value="ECO:0007669"/>
    <property type="project" value="InterPro"/>
</dbReference>
<keyword evidence="1" id="KW-1133">Transmembrane helix</keyword>
<protein>
    <submittedName>
        <fullName evidence="2">Succinate dehydrogenase subunit 4</fullName>
    </submittedName>
</protein>